<keyword evidence="1" id="KW-0175">Coiled coil</keyword>
<proteinExistence type="predicted"/>
<evidence type="ECO:0000256" key="1">
    <source>
        <dbReference type="SAM" id="Coils"/>
    </source>
</evidence>
<comment type="caution">
    <text evidence="3">The sequence shown here is derived from an EMBL/GenBank/DDBJ whole genome shotgun (WGS) entry which is preliminary data.</text>
</comment>
<keyword evidence="4" id="KW-1185">Reference proteome</keyword>
<feature type="coiled-coil region" evidence="1">
    <location>
        <begin position="2"/>
        <end position="29"/>
    </location>
</feature>
<protein>
    <submittedName>
        <fullName evidence="3">Uncharacterized protein</fullName>
    </submittedName>
</protein>
<accession>A0A0V1H4P8</accession>
<dbReference type="EMBL" id="JYDP01000138">
    <property type="protein sequence ID" value="KRZ05483.1"/>
    <property type="molecule type" value="Genomic_DNA"/>
</dbReference>
<evidence type="ECO:0000313" key="3">
    <source>
        <dbReference type="EMBL" id="KRZ05483.1"/>
    </source>
</evidence>
<gene>
    <name evidence="3" type="ORF">T11_13036</name>
</gene>
<dbReference type="Proteomes" id="UP000055024">
    <property type="component" value="Unassembled WGS sequence"/>
</dbReference>
<feature type="compositionally biased region" description="Basic and acidic residues" evidence="2">
    <location>
        <begin position="109"/>
        <end position="122"/>
    </location>
</feature>
<reference evidence="3 4" key="1">
    <citation type="submission" date="2015-01" db="EMBL/GenBank/DDBJ databases">
        <title>Evolution of Trichinella species and genotypes.</title>
        <authorList>
            <person name="Korhonen P.K."/>
            <person name="Edoardo P."/>
            <person name="Giuseppe L.R."/>
            <person name="Gasser R.B."/>
        </authorList>
    </citation>
    <scope>NUCLEOTIDE SEQUENCE [LARGE SCALE GENOMIC DNA]</scope>
    <source>
        <strain evidence="3">ISS1029</strain>
    </source>
</reference>
<evidence type="ECO:0000256" key="2">
    <source>
        <dbReference type="SAM" id="MobiDB-lite"/>
    </source>
</evidence>
<organism evidence="3 4">
    <name type="scientific">Trichinella zimbabwensis</name>
    <dbReference type="NCBI Taxonomy" id="268475"/>
    <lineage>
        <taxon>Eukaryota</taxon>
        <taxon>Metazoa</taxon>
        <taxon>Ecdysozoa</taxon>
        <taxon>Nematoda</taxon>
        <taxon>Enoplea</taxon>
        <taxon>Dorylaimia</taxon>
        <taxon>Trichinellida</taxon>
        <taxon>Trichinellidae</taxon>
        <taxon>Trichinella</taxon>
    </lineage>
</organism>
<dbReference type="AlphaFoldDB" id="A0A0V1H4P8"/>
<sequence length="122" mass="14064">MKGETTKKIEEITKKLDRAKRRVNDLMMEIQHRCAENVEIERIEVVVAEMDKIFSDADALQGSYEELLNEDDLGTKVQEWNTLHYAVMDGRATFHGYKQKTMKQPVTETTEKKTTSGEGKEP</sequence>
<name>A0A0V1H4P8_9BILA</name>
<evidence type="ECO:0000313" key="4">
    <source>
        <dbReference type="Proteomes" id="UP000055024"/>
    </source>
</evidence>
<dbReference type="OrthoDB" id="5920101at2759"/>
<feature type="region of interest" description="Disordered" evidence="2">
    <location>
        <begin position="98"/>
        <end position="122"/>
    </location>
</feature>